<evidence type="ECO:0000256" key="14">
    <source>
        <dbReference type="ARBA" id="ARBA00023034"/>
    </source>
</evidence>
<sequence>MKTKIYSTIIFILLFAQKVRKTEGGCSYDRNLRQCFCVLDDFVQISTIISCVQASSIEFNGGTFIDSQVFDHLDINFVLNMITVPLTKISFVNVVLSEEFLAAFINLISQVPVNLLSFENTTFVGQSVEMTMTSPPRILSLQFINTSSNPLIQTDSTFYRFGNWMSILISLTVKKSQLKGVPCDVGSLFKSLSTLELSENLLTDNNISSMFCKDAFPNLQTLNLSSNNFSHYDTICQAVSRYNQLRHLDLSLNDFSEKSYSSCEWQPSLSHLNLSFTGLEQLAIKLPPLCEVLDLSHNKIEFLNISLPKLIELYMSYNRLSTLSFMDQIPLLETLAIDGNPLRLSQVSQIKTFQHLRSFKGDGILYTCSCSLTKEMKELSNSGLEIQGWPDGYTCNSPESFKGKLIDNVNLSLFECHTQLFTTIICIITILLCMSIIFCFVKICQSNKTRSQCMEAGNSNCV</sequence>
<evidence type="ECO:0000256" key="20">
    <source>
        <dbReference type="ARBA" id="ARBA00031013"/>
    </source>
</evidence>
<evidence type="ECO:0000256" key="15">
    <source>
        <dbReference type="ARBA" id="ARBA00023136"/>
    </source>
</evidence>
<dbReference type="GO" id="GO:0005794">
    <property type="term" value="C:Golgi apparatus"/>
    <property type="evidence" value="ECO:0007669"/>
    <property type="project" value="UniProtKB-SubCell"/>
</dbReference>
<keyword evidence="17" id="KW-0325">Glycoprotein</keyword>
<dbReference type="GO" id="GO:0046696">
    <property type="term" value="C:lipopolysaccharide receptor complex"/>
    <property type="evidence" value="ECO:0007669"/>
    <property type="project" value="TreeGrafter"/>
</dbReference>
<dbReference type="PANTHER" id="PTHR10630:SF3">
    <property type="entry name" value="MONOCYTE DIFFERENTIATION ANTIGEN CD14"/>
    <property type="match status" value="1"/>
</dbReference>
<feature type="signal peptide" evidence="22">
    <location>
        <begin position="1"/>
        <end position="24"/>
    </location>
</feature>
<dbReference type="InterPro" id="IPR032675">
    <property type="entry name" value="LRR_dom_sf"/>
</dbReference>
<keyword evidence="15 21" id="KW-0472">Membrane</keyword>
<evidence type="ECO:0000256" key="21">
    <source>
        <dbReference type="SAM" id="Phobius"/>
    </source>
</evidence>
<gene>
    <name evidence="23" type="ORF">GDO81_010797</name>
</gene>
<evidence type="ECO:0000256" key="10">
    <source>
        <dbReference type="ARBA" id="ARBA00022622"/>
    </source>
</evidence>
<keyword evidence="6" id="KW-1003">Cell membrane</keyword>
<keyword evidence="13" id="KW-0391">Immunity</keyword>
<comment type="subcellular location">
    <subcellularLocation>
        <location evidence="3">Cell membrane</location>
        <topology evidence="3">Lipid-anchor</topology>
        <topology evidence="3">GPI-anchor</topology>
    </subcellularLocation>
    <subcellularLocation>
        <location evidence="2">Golgi apparatus</location>
    </subcellularLocation>
    <subcellularLocation>
        <location evidence="1">Membrane raft</location>
    </subcellularLocation>
    <subcellularLocation>
        <location evidence="4">Secreted</location>
    </subcellularLocation>
</comment>
<keyword evidence="24" id="KW-1185">Reference proteome</keyword>
<keyword evidence="21" id="KW-0812">Transmembrane</keyword>
<dbReference type="SUPFAM" id="SSF52058">
    <property type="entry name" value="L domain-like"/>
    <property type="match status" value="1"/>
</dbReference>
<evidence type="ECO:0000256" key="16">
    <source>
        <dbReference type="ARBA" id="ARBA00023157"/>
    </source>
</evidence>
<dbReference type="GO" id="GO:0045121">
    <property type="term" value="C:membrane raft"/>
    <property type="evidence" value="ECO:0007669"/>
    <property type="project" value="UniProtKB-SubCell"/>
</dbReference>
<protein>
    <recommendedName>
        <fullName evidence="5">Monocyte differentiation antigen CD14</fullName>
    </recommendedName>
    <alternativeName>
        <fullName evidence="20">Myeloid cell-specific leucine-rich glycoprotein</fullName>
    </alternativeName>
</protein>
<evidence type="ECO:0000256" key="3">
    <source>
        <dbReference type="ARBA" id="ARBA00004609"/>
    </source>
</evidence>
<dbReference type="GO" id="GO:0006954">
    <property type="term" value="P:inflammatory response"/>
    <property type="evidence" value="ECO:0007669"/>
    <property type="project" value="UniProtKB-KW"/>
</dbReference>
<feature type="chain" id="PRO_5043518422" description="Monocyte differentiation antigen CD14" evidence="22">
    <location>
        <begin position="25"/>
        <end position="462"/>
    </location>
</feature>
<keyword evidence="7" id="KW-0964">Secreted</keyword>
<dbReference type="PANTHER" id="PTHR10630">
    <property type="entry name" value="MONOCYTE DIFFERENTIATION ANTIGEN CD14"/>
    <property type="match status" value="1"/>
</dbReference>
<evidence type="ECO:0000256" key="9">
    <source>
        <dbReference type="ARBA" id="ARBA00022614"/>
    </source>
</evidence>
<dbReference type="Proteomes" id="UP000824782">
    <property type="component" value="Unassembled WGS sequence"/>
</dbReference>
<evidence type="ECO:0000256" key="5">
    <source>
        <dbReference type="ARBA" id="ARBA00020237"/>
    </source>
</evidence>
<dbReference type="GO" id="GO:0034142">
    <property type="term" value="P:toll-like receptor 4 signaling pathway"/>
    <property type="evidence" value="ECO:0007669"/>
    <property type="project" value="TreeGrafter"/>
</dbReference>
<evidence type="ECO:0000256" key="8">
    <source>
        <dbReference type="ARBA" id="ARBA00022588"/>
    </source>
</evidence>
<evidence type="ECO:0000256" key="12">
    <source>
        <dbReference type="ARBA" id="ARBA00022737"/>
    </source>
</evidence>
<evidence type="ECO:0000256" key="17">
    <source>
        <dbReference type="ARBA" id="ARBA00023180"/>
    </source>
</evidence>
<evidence type="ECO:0000313" key="23">
    <source>
        <dbReference type="EMBL" id="KAG8579295.1"/>
    </source>
</evidence>
<evidence type="ECO:0000256" key="22">
    <source>
        <dbReference type="SAM" id="SignalP"/>
    </source>
</evidence>
<reference evidence="23" key="1">
    <citation type="thesis" date="2020" institute="ProQuest LLC" country="789 East Eisenhower Parkway, Ann Arbor, MI, USA">
        <title>Comparative Genomics and Chromosome Evolution.</title>
        <authorList>
            <person name="Mudd A.B."/>
        </authorList>
    </citation>
    <scope>NUCLEOTIDE SEQUENCE</scope>
    <source>
        <strain evidence="23">237g6f4</strain>
        <tissue evidence="23">Blood</tissue>
    </source>
</reference>
<dbReference type="GO" id="GO:0009897">
    <property type="term" value="C:external side of plasma membrane"/>
    <property type="evidence" value="ECO:0007669"/>
    <property type="project" value="TreeGrafter"/>
</dbReference>
<dbReference type="EMBL" id="WNYA01000004">
    <property type="protein sequence ID" value="KAG8579295.1"/>
    <property type="molecule type" value="Genomic_DNA"/>
</dbReference>
<dbReference type="Pfam" id="PF00560">
    <property type="entry name" value="LRR_1"/>
    <property type="match status" value="1"/>
</dbReference>
<evidence type="ECO:0000313" key="24">
    <source>
        <dbReference type="Proteomes" id="UP000824782"/>
    </source>
</evidence>
<name>A0AAV7C2V8_ENGPU</name>
<dbReference type="InterPro" id="IPR001611">
    <property type="entry name" value="Leu-rich_rpt"/>
</dbReference>
<dbReference type="AlphaFoldDB" id="A0AAV7C2V8"/>
<dbReference type="GO" id="GO:0071222">
    <property type="term" value="P:cellular response to lipopolysaccharide"/>
    <property type="evidence" value="ECO:0007669"/>
    <property type="project" value="TreeGrafter"/>
</dbReference>
<keyword evidence="18" id="KW-0395">Inflammatory response</keyword>
<evidence type="ECO:0000256" key="18">
    <source>
        <dbReference type="ARBA" id="ARBA00023198"/>
    </source>
</evidence>
<comment type="caution">
    <text evidence="23">The sequence shown here is derived from an EMBL/GenBank/DDBJ whole genome shotgun (WGS) entry which is preliminary data.</text>
</comment>
<evidence type="ECO:0000256" key="11">
    <source>
        <dbReference type="ARBA" id="ARBA00022729"/>
    </source>
</evidence>
<evidence type="ECO:0000256" key="19">
    <source>
        <dbReference type="ARBA" id="ARBA00023288"/>
    </source>
</evidence>
<evidence type="ECO:0000256" key="4">
    <source>
        <dbReference type="ARBA" id="ARBA00004613"/>
    </source>
</evidence>
<keyword evidence="8" id="KW-0399">Innate immunity</keyword>
<keyword evidence="11 22" id="KW-0732">Signal</keyword>
<keyword evidence="19" id="KW-0449">Lipoprotein</keyword>
<keyword evidence="10" id="KW-0336">GPI-anchor</keyword>
<accession>A0AAV7C2V8</accession>
<dbReference type="GO" id="GO:0001819">
    <property type="term" value="P:positive regulation of cytokine production"/>
    <property type="evidence" value="ECO:0007669"/>
    <property type="project" value="TreeGrafter"/>
</dbReference>
<dbReference type="GO" id="GO:0045087">
    <property type="term" value="P:innate immune response"/>
    <property type="evidence" value="ECO:0007669"/>
    <property type="project" value="UniProtKB-KW"/>
</dbReference>
<keyword evidence="14" id="KW-0333">Golgi apparatus</keyword>
<proteinExistence type="predicted"/>
<keyword evidence="9" id="KW-0433">Leucine-rich repeat</keyword>
<evidence type="ECO:0000256" key="7">
    <source>
        <dbReference type="ARBA" id="ARBA00022525"/>
    </source>
</evidence>
<keyword evidence="16" id="KW-1015">Disulfide bond</keyword>
<dbReference type="GO" id="GO:0005576">
    <property type="term" value="C:extracellular region"/>
    <property type="evidence" value="ECO:0007669"/>
    <property type="project" value="UniProtKB-SubCell"/>
</dbReference>
<feature type="transmembrane region" description="Helical" evidence="21">
    <location>
        <begin position="420"/>
        <end position="441"/>
    </location>
</feature>
<evidence type="ECO:0000256" key="2">
    <source>
        <dbReference type="ARBA" id="ARBA00004555"/>
    </source>
</evidence>
<keyword evidence="21" id="KW-1133">Transmembrane helix</keyword>
<organism evidence="23 24">
    <name type="scientific">Engystomops pustulosus</name>
    <name type="common">Tungara frog</name>
    <name type="synonym">Physalaemus pustulosus</name>
    <dbReference type="NCBI Taxonomy" id="76066"/>
    <lineage>
        <taxon>Eukaryota</taxon>
        <taxon>Metazoa</taxon>
        <taxon>Chordata</taxon>
        <taxon>Craniata</taxon>
        <taxon>Vertebrata</taxon>
        <taxon>Euteleostomi</taxon>
        <taxon>Amphibia</taxon>
        <taxon>Batrachia</taxon>
        <taxon>Anura</taxon>
        <taxon>Neobatrachia</taxon>
        <taxon>Hyloidea</taxon>
        <taxon>Leptodactylidae</taxon>
        <taxon>Leiuperinae</taxon>
        <taxon>Engystomops</taxon>
    </lineage>
</organism>
<dbReference type="InterPro" id="IPR016337">
    <property type="entry name" value="Monocyte_diff_Ag_CD14"/>
</dbReference>
<evidence type="ECO:0000256" key="1">
    <source>
        <dbReference type="ARBA" id="ARBA00004285"/>
    </source>
</evidence>
<evidence type="ECO:0000256" key="6">
    <source>
        <dbReference type="ARBA" id="ARBA00022475"/>
    </source>
</evidence>
<dbReference type="GO" id="GO:0001530">
    <property type="term" value="F:lipopolysaccharide binding"/>
    <property type="evidence" value="ECO:0007669"/>
    <property type="project" value="TreeGrafter"/>
</dbReference>
<evidence type="ECO:0000256" key="13">
    <source>
        <dbReference type="ARBA" id="ARBA00022859"/>
    </source>
</evidence>
<keyword evidence="12" id="KW-0677">Repeat</keyword>
<dbReference type="Gene3D" id="3.80.10.10">
    <property type="entry name" value="Ribonuclease Inhibitor"/>
    <property type="match status" value="2"/>
</dbReference>